<proteinExistence type="predicted"/>
<evidence type="ECO:0000259" key="1">
    <source>
        <dbReference type="PROSITE" id="PS50097"/>
    </source>
</evidence>
<reference evidence="2 3" key="1">
    <citation type="submission" date="2019-12" db="EMBL/GenBank/DDBJ databases">
        <title>Chromosome-level assembly of the Caenorhabditis remanei genome.</title>
        <authorList>
            <person name="Teterina A.A."/>
            <person name="Willis J.H."/>
            <person name="Phillips P.C."/>
        </authorList>
    </citation>
    <scope>NUCLEOTIDE SEQUENCE [LARGE SCALE GENOMIC DNA]</scope>
    <source>
        <strain evidence="2 3">PX506</strain>
        <tissue evidence="2">Whole organism</tissue>
    </source>
</reference>
<feature type="domain" description="BTB" evidence="1">
    <location>
        <begin position="130"/>
        <end position="197"/>
    </location>
</feature>
<dbReference type="PANTHER" id="PTHR22744:SF14">
    <property type="entry name" value="BTB DOMAIN-CONTAINING PROTEIN-RELATED"/>
    <property type="match status" value="1"/>
</dbReference>
<dbReference type="SUPFAM" id="SSF54695">
    <property type="entry name" value="POZ domain"/>
    <property type="match status" value="1"/>
</dbReference>
<organism evidence="2 3">
    <name type="scientific">Caenorhabditis remanei</name>
    <name type="common">Caenorhabditis vulgaris</name>
    <dbReference type="NCBI Taxonomy" id="31234"/>
    <lineage>
        <taxon>Eukaryota</taxon>
        <taxon>Metazoa</taxon>
        <taxon>Ecdysozoa</taxon>
        <taxon>Nematoda</taxon>
        <taxon>Chromadorea</taxon>
        <taxon>Rhabditida</taxon>
        <taxon>Rhabditina</taxon>
        <taxon>Rhabditomorpha</taxon>
        <taxon>Rhabditoidea</taxon>
        <taxon>Rhabditidae</taxon>
        <taxon>Peloderinae</taxon>
        <taxon>Caenorhabditis</taxon>
    </lineage>
</organism>
<dbReference type="InterPro" id="IPR000210">
    <property type="entry name" value="BTB/POZ_dom"/>
</dbReference>
<dbReference type="SMART" id="SM00225">
    <property type="entry name" value="BTB"/>
    <property type="match status" value="1"/>
</dbReference>
<dbReference type="EMBL" id="WUAV01000005">
    <property type="protein sequence ID" value="KAF1753396.1"/>
    <property type="molecule type" value="Genomic_DNA"/>
</dbReference>
<dbReference type="KEGG" id="crq:GCK72_019953"/>
<dbReference type="Pfam" id="PF00651">
    <property type="entry name" value="BTB"/>
    <property type="match status" value="1"/>
</dbReference>
<evidence type="ECO:0000313" key="2">
    <source>
        <dbReference type="EMBL" id="KAF1753396.1"/>
    </source>
</evidence>
<dbReference type="InterPro" id="IPR011333">
    <property type="entry name" value="SKP1/BTB/POZ_sf"/>
</dbReference>
<protein>
    <recommendedName>
        <fullName evidence="1">BTB domain-containing protein</fullName>
    </recommendedName>
</protein>
<dbReference type="AlphaFoldDB" id="A0A6A5GFB8"/>
<dbReference type="PANTHER" id="PTHR22744">
    <property type="entry name" value="HELIX LOOP HELIX PROTEIN 21-RELATED"/>
    <property type="match status" value="1"/>
</dbReference>
<accession>A0A6A5GFB8</accession>
<dbReference type="PROSITE" id="PS50097">
    <property type="entry name" value="BTB"/>
    <property type="match status" value="1"/>
</dbReference>
<gene>
    <name evidence="2" type="ORF">GCK72_019953</name>
</gene>
<dbReference type="RefSeq" id="XP_053582223.1">
    <property type="nucleotide sequence ID" value="XM_053733310.1"/>
</dbReference>
<dbReference type="Proteomes" id="UP000483820">
    <property type="component" value="Chromosome V"/>
</dbReference>
<sequence length="288" mass="32895">MEEDKVIKYKSEPKPFVYNKASELEKGSQNGLNWVASYSTSLTMLTKLVDTGCHILVTYTRNEKIPLLKFDVELTNSGDKITRRIGLTTDIGRSSGYSDGHFTYEFTLKPYRLSTRNFPIDQLFVSSFASDVVLVVDGYKMHVNKSFLSIHSDFFRSLFSNNFKEGSMTEISIEEVKYEEFSRLLAVISPNSVLPTDESVEGLLKLAEYFLMPAVINVVEQHLLGASHFSFFQSLFTADKYKMDKLLDKCISLVTTLDHVKRVKAFPEYDNLNHITKSKILDRLMQVV</sequence>
<dbReference type="CDD" id="cd18186">
    <property type="entry name" value="BTB_POZ_ZBTB_KLHL-like"/>
    <property type="match status" value="1"/>
</dbReference>
<dbReference type="GeneID" id="9818173"/>
<dbReference type="Gene3D" id="3.30.710.10">
    <property type="entry name" value="Potassium Channel Kv1.1, Chain A"/>
    <property type="match status" value="1"/>
</dbReference>
<dbReference type="CTD" id="9818173"/>
<name>A0A6A5GFB8_CAERE</name>
<comment type="caution">
    <text evidence="2">The sequence shown here is derived from an EMBL/GenBank/DDBJ whole genome shotgun (WGS) entry which is preliminary data.</text>
</comment>
<evidence type="ECO:0000313" key="3">
    <source>
        <dbReference type="Proteomes" id="UP000483820"/>
    </source>
</evidence>